<dbReference type="CDD" id="cd00229">
    <property type="entry name" value="SGNH_hydrolase"/>
    <property type="match status" value="1"/>
</dbReference>
<feature type="compositionally biased region" description="Basic and acidic residues" evidence="1">
    <location>
        <begin position="509"/>
        <end position="519"/>
    </location>
</feature>
<name>A0A8J1TVV3_OWEFU</name>
<dbReference type="InterPro" id="IPR036514">
    <property type="entry name" value="SGNH_hydro_sf"/>
</dbReference>
<dbReference type="SUPFAM" id="SSF52266">
    <property type="entry name" value="SGNH hydrolase"/>
    <property type="match status" value="1"/>
</dbReference>
<feature type="region of interest" description="Disordered" evidence="1">
    <location>
        <begin position="202"/>
        <end position="429"/>
    </location>
</feature>
<protein>
    <submittedName>
        <fullName evidence="2">Uncharacterized protein</fullName>
    </submittedName>
</protein>
<feature type="compositionally biased region" description="Polar residues" evidence="1">
    <location>
        <begin position="409"/>
        <end position="427"/>
    </location>
</feature>
<dbReference type="Gene3D" id="3.40.50.1110">
    <property type="entry name" value="SGNH hydrolase"/>
    <property type="match status" value="1"/>
</dbReference>
<dbReference type="Proteomes" id="UP000749559">
    <property type="component" value="Unassembled WGS sequence"/>
</dbReference>
<sequence>MRLPRMLIAGHSFVSRIESPPVIWKCPSNLGLTNALLTFEGLSGASTESLWEKRLQHINLCNFDGAFIQVGGNQLTGRDCIGEVKEVVDKVIHLAKRIQEKVPLVYVGKLFYRGVSDAPSCRLRTDEEAEIYNRKVEMTNRLLKEKFKDLKNIHLWYTKGVQLFAQDLLQEDGTHLNRRGHKKFWRTLRGATIQVIKCTLKRDEQPSRDSPTGWNGRCNGPPKSARSSPRGDRTTATASPGRRRSTTCPSQYRATTRRWGPTKSTSSGRCRPTTNRSGRHGSAWTTNGPGRYGPAGTAKRTSGAKPRQSTNTGSSQSANGPGWYGPARSAISSDGPGRYGPARSTIPSDGPGRYGPARYRKSANGPSWYGPARSTNTSDGRPGRYGPARSTISSGWSESKYETSRHGSAGTNRGTSRSRLNGLSSISPRKAMEYGSRAKYVPRTCSSTSAGEYEQYTINARSGPTKHGRDARATSASRHGSANWREPTRRSDAPPRTNNGKYTGGHGPAYDDRSRECMGHIKKYPSIARVSGDNTRVPTPYQRESHTRQVQKPY</sequence>
<comment type="caution">
    <text evidence="2">The sequence shown here is derived from an EMBL/GenBank/DDBJ whole genome shotgun (WGS) entry which is preliminary data.</text>
</comment>
<proteinExistence type="predicted"/>
<feature type="compositionally biased region" description="Polar residues" evidence="1">
    <location>
        <begin position="262"/>
        <end position="276"/>
    </location>
</feature>
<feature type="compositionally biased region" description="Polar residues" evidence="1">
    <location>
        <begin position="307"/>
        <end position="319"/>
    </location>
</feature>
<evidence type="ECO:0000313" key="2">
    <source>
        <dbReference type="EMBL" id="CAH1796822.1"/>
    </source>
</evidence>
<accession>A0A8J1TVV3</accession>
<gene>
    <name evidence="2" type="ORF">OFUS_LOCUS21191</name>
</gene>
<reference evidence="2" key="1">
    <citation type="submission" date="2022-03" db="EMBL/GenBank/DDBJ databases">
        <authorList>
            <person name="Martin C."/>
        </authorList>
    </citation>
    <scope>NUCLEOTIDE SEQUENCE</scope>
</reference>
<dbReference type="AlphaFoldDB" id="A0A8J1TVV3"/>
<evidence type="ECO:0000256" key="1">
    <source>
        <dbReference type="SAM" id="MobiDB-lite"/>
    </source>
</evidence>
<evidence type="ECO:0000313" key="3">
    <source>
        <dbReference type="Proteomes" id="UP000749559"/>
    </source>
</evidence>
<dbReference type="EMBL" id="CAIIXF020000010">
    <property type="protein sequence ID" value="CAH1796822.1"/>
    <property type="molecule type" value="Genomic_DNA"/>
</dbReference>
<dbReference type="OrthoDB" id="6109323at2759"/>
<organism evidence="2 3">
    <name type="scientific">Owenia fusiformis</name>
    <name type="common">Polychaete worm</name>
    <dbReference type="NCBI Taxonomy" id="6347"/>
    <lineage>
        <taxon>Eukaryota</taxon>
        <taxon>Metazoa</taxon>
        <taxon>Spiralia</taxon>
        <taxon>Lophotrochozoa</taxon>
        <taxon>Annelida</taxon>
        <taxon>Polychaeta</taxon>
        <taxon>Sedentaria</taxon>
        <taxon>Canalipalpata</taxon>
        <taxon>Sabellida</taxon>
        <taxon>Oweniida</taxon>
        <taxon>Oweniidae</taxon>
        <taxon>Owenia</taxon>
    </lineage>
</organism>
<keyword evidence="3" id="KW-1185">Reference proteome</keyword>
<feature type="region of interest" description="Disordered" evidence="1">
    <location>
        <begin position="457"/>
        <end position="554"/>
    </location>
</feature>